<accession>T1EPY9</accession>
<proteinExistence type="predicted"/>
<dbReference type="Proteomes" id="UP000015101">
    <property type="component" value="Unassembled WGS sequence"/>
</dbReference>
<dbReference type="PANTHER" id="PTHR21219:SF3">
    <property type="entry name" value="FI19613P1"/>
    <property type="match status" value="1"/>
</dbReference>
<dbReference type="SUPFAM" id="SSF50729">
    <property type="entry name" value="PH domain-like"/>
    <property type="match status" value="1"/>
</dbReference>
<dbReference type="OrthoDB" id="10007483at2759"/>
<name>T1EPY9_HELRO</name>
<dbReference type="GeneID" id="20198639"/>
<reference evidence="3" key="3">
    <citation type="submission" date="2015-06" db="UniProtKB">
        <authorList>
            <consortium name="EnsemblMetazoa"/>
        </authorList>
    </citation>
    <scope>IDENTIFICATION</scope>
</reference>
<feature type="region of interest" description="Disordered" evidence="1">
    <location>
        <begin position="333"/>
        <end position="366"/>
    </location>
</feature>
<reference evidence="2 4" key="2">
    <citation type="journal article" date="2013" name="Nature">
        <title>Insights into bilaterian evolution from three spiralian genomes.</title>
        <authorList>
            <person name="Simakov O."/>
            <person name="Marletaz F."/>
            <person name="Cho S.J."/>
            <person name="Edsinger-Gonzales E."/>
            <person name="Havlak P."/>
            <person name="Hellsten U."/>
            <person name="Kuo D.H."/>
            <person name="Larsson T."/>
            <person name="Lv J."/>
            <person name="Arendt D."/>
            <person name="Savage R."/>
            <person name="Osoegawa K."/>
            <person name="de Jong P."/>
            <person name="Grimwood J."/>
            <person name="Chapman J.A."/>
            <person name="Shapiro H."/>
            <person name="Aerts A."/>
            <person name="Otillar R.P."/>
            <person name="Terry A.Y."/>
            <person name="Boore J.L."/>
            <person name="Grigoriev I.V."/>
            <person name="Lindberg D.R."/>
            <person name="Seaver E.C."/>
            <person name="Weisblat D.A."/>
            <person name="Putnam N.H."/>
            <person name="Rokhsar D.S."/>
        </authorList>
    </citation>
    <scope>NUCLEOTIDE SEQUENCE</scope>
</reference>
<dbReference type="AlphaFoldDB" id="T1EPY9"/>
<evidence type="ECO:0000256" key="1">
    <source>
        <dbReference type="SAM" id="MobiDB-lite"/>
    </source>
</evidence>
<evidence type="ECO:0000313" key="4">
    <source>
        <dbReference type="Proteomes" id="UP000015101"/>
    </source>
</evidence>
<dbReference type="InParanoid" id="T1EPY9"/>
<protein>
    <recommendedName>
        <fullName evidence="5">PID domain-containing protein</fullName>
    </recommendedName>
</protein>
<dbReference type="KEGG" id="hro:HELRODRAFT_160204"/>
<dbReference type="CTD" id="20198639"/>
<evidence type="ECO:0008006" key="5">
    <source>
        <dbReference type="Google" id="ProtNLM"/>
    </source>
</evidence>
<dbReference type="HOGENOM" id="CLU_426596_0_0_1"/>
<feature type="region of interest" description="Disordered" evidence="1">
    <location>
        <begin position="398"/>
        <end position="420"/>
    </location>
</feature>
<reference evidence="4" key="1">
    <citation type="submission" date="2012-12" db="EMBL/GenBank/DDBJ databases">
        <authorList>
            <person name="Hellsten U."/>
            <person name="Grimwood J."/>
            <person name="Chapman J.A."/>
            <person name="Shapiro H."/>
            <person name="Aerts A."/>
            <person name="Otillar R.P."/>
            <person name="Terry A.Y."/>
            <person name="Boore J.L."/>
            <person name="Simakov O."/>
            <person name="Marletaz F."/>
            <person name="Cho S.-J."/>
            <person name="Edsinger-Gonzales E."/>
            <person name="Havlak P."/>
            <person name="Kuo D.-H."/>
            <person name="Larsson T."/>
            <person name="Lv J."/>
            <person name="Arendt D."/>
            <person name="Savage R."/>
            <person name="Osoegawa K."/>
            <person name="de Jong P."/>
            <person name="Lindberg D.R."/>
            <person name="Seaver E.C."/>
            <person name="Weisblat D.A."/>
            <person name="Putnam N.H."/>
            <person name="Grigoriev I.V."/>
            <person name="Rokhsar D.S."/>
        </authorList>
    </citation>
    <scope>NUCLEOTIDE SEQUENCE</scope>
</reference>
<dbReference type="EMBL" id="AMQM01000542">
    <property type="status" value="NOT_ANNOTATED_CDS"/>
    <property type="molecule type" value="Genomic_DNA"/>
</dbReference>
<dbReference type="PANTHER" id="PTHR21219">
    <property type="entry name" value="FI19613P1"/>
    <property type="match status" value="1"/>
</dbReference>
<dbReference type="RefSeq" id="XP_009015441.1">
    <property type="nucleotide sequence ID" value="XM_009017193.1"/>
</dbReference>
<dbReference type="EMBL" id="KB096324">
    <property type="protein sequence ID" value="ESO06073.1"/>
    <property type="molecule type" value="Genomic_DNA"/>
</dbReference>
<feature type="compositionally biased region" description="Low complexity" evidence="1">
    <location>
        <begin position="338"/>
        <end position="351"/>
    </location>
</feature>
<organism evidence="3 4">
    <name type="scientific">Helobdella robusta</name>
    <name type="common">Californian leech</name>
    <dbReference type="NCBI Taxonomy" id="6412"/>
    <lineage>
        <taxon>Eukaryota</taxon>
        <taxon>Metazoa</taxon>
        <taxon>Spiralia</taxon>
        <taxon>Lophotrochozoa</taxon>
        <taxon>Annelida</taxon>
        <taxon>Clitellata</taxon>
        <taxon>Hirudinea</taxon>
        <taxon>Rhynchobdellida</taxon>
        <taxon>Glossiphoniidae</taxon>
        <taxon>Helobdella</taxon>
    </lineage>
</organism>
<evidence type="ECO:0000313" key="2">
    <source>
        <dbReference type="EMBL" id="ESO06073.1"/>
    </source>
</evidence>
<evidence type="ECO:0000313" key="3">
    <source>
        <dbReference type="EnsemblMetazoa" id="HelroP160204"/>
    </source>
</evidence>
<sequence>MSRKSSGESAYSSAAGMNMNQQQIAFDVQYVGHSALPKNGTGNGPLQIALLEIYSRFNTPKGIKKFPRVSLLLTKDGLKVNKNDGSLFYSLSNISECRAVTFVGSKTKMNGKKTYGYTFEQVRQQHQPSQQFQNWILSKEQKYLLKTKHSPILACVLRSELGIKTLDVHAFVCQNKDQALSISLSIEMALRTLADKIQQESQLFNYDPYSSSKNDVGNSVAGRYCGVGGNFKNNGGNVGNGSGIGCEKRNEYKQLRSRNAPERQTFSPSTTKDAELPEVIEILGALGAGKGSVVNPVIRTTNVNLINSNFFETPQYQNTPNNENRVFQLNQNDMSRPQQQQQQQQQQQYQQAMQRKHPQQKPSRSASMHFLNDTSLFTEHLTFDDLYHDQKNKASYSFEKNKVEESRKPQVKPVQLSRSRSFKNETNVEEIGLPRKAVTPDDGWKVTNFSNVNDTNFSANSCVNLNPMGDKPAKPIAMVQPRKIQGIKVFPAGNDRTLLIPEKTKFLKKTKNTSQPEQLAASQLKESKLTKRDSMALYATVSKVNRQNDIKNSNVNNIYMNCSKTDLSQNFNVLSNSSNNLNKLTPIMNKSDKKEAKDQFVMKTSSEYQIKKQVVNGSAEKEGRNERMMIWAEESNQDITWN</sequence>
<dbReference type="EnsemblMetazoa" id="HelroT160204">
    <property type="protein sequence ID" value="HelroP160204"/>
    <property type="gene ID" value="HelroG160204"/>
</dbReference>
<feature type="compositionally biased region" description="Basic and acidic residues" evidence="1">
    <location>
        <begin position="399"/>
        <end position="408"/>
    </location>
</feature>
<gene>
    <name evidence="3" type="primary">20198639</name>
    <name evidence="2" type="ORF">HELRODRAFT_160204</name>
</gene>
<keyword evidence="4" id="KW-1185">Reference proteome</keyword>